<evidence type="ECO:0000256" key="6">
    <source>
        <dbReference type="ARBA" id="ARBA00023175"/>
    </source>
</evidence>
<keyword evidence="3 10" id="KW-0493">Microtubule</keyword>
<proteinExistence type="inferred from homology"/>
<keyword evidence="5 9" id="KW-0067">ATP-binding</keyword>
<dbReference type="SUPFAM" id="SSF52540">
    <property type="entry name" value="P-loop containing nucleoside triphosphate hydrolases"/>
    <property type="match status" value="1"/>
</dbReference>
<comment type="subcellular location">
    <subcellularLocation>
        <location evidence="1">Cytoplasm</location>
        <location evidence="1">Cytoskeleton</location>
    </subcellularLocation>
</comment>
<dbReference type="InterPro" id="IPR027640">
    <property type="entry name" value="Kinesin-like_fam"/>
</dbReference>
<accession>A0A9W7FXJ4</accession>
<feature type="non-terminal residue" evidence="13">
    <location>
        <position position="649"/>
    </location>
</feature>
<evidence type="ECO:0000256" key="2">
    <source>
        <dbReference type="ARBA" id="ARBA00022490"/>
    </source>
</evidence>
<name>A0A9W7FXJ4_9STRA</name>
<feature type="compositionally biased region" description="Gly residues" evidence="11">
    <location>
        <begin position="484"/>
        <end position="498"/>
    </location>
</feature>
<dbReference type="InterPro" id="IPR019821">
    <property type="entry name" value="Kinesin_motor_CS"/>
</dbReference>
<dbReference type="AlphaFoldDB" id="A0A9W7FXJ4"/>
<dbReference type="PROSITE" id="PS50067">
    <property type="entry name" value="KINESIN_MOTOR_2"/>
    <property type="match status" value="1"/>
</dbReference>
<keyword evidence="7" id="KW-0206">Cytoskeleton</keyword>
<dbReference type="CDD" id="cd01367">
    <property type="entry name" value="KISc_KIF2_like"/>
    <property type="match status" value="1"/>
</dbReference>
<feature type="non-terminal residue" evidence="13">
    <location>
        <position position="1"/>
    </location>
</feature>
<comment type="similarity">
    <text evidence="8">Belongs to the TRAFAC class myosin-kinesin ATPase superfamily. Kinesin family. KIN-13 subfamily.</text>
</comment>
<dbReference type="Gene3D" id="3.40.850.10">
    <property type="entry name" value="Kinesin motor domain"/>
    <property type="match status" value="1"/>
</dbReference>
<dbReference type="GO" id="GO:0007018">
    <property type="term" value="P:microtubule-based movement"/>
    <property type="evidence" value="ECO:0007669"/>
    <property type="project" value="InterPro"/>
</dbReference>
<dbReference type="GO" id="GO:0007019">
    <property type="term" value="P:microtubule depolymerization"/>
    <property type="evidence" value="ECO:0007669"/>
    <property type="project" value="TreeGrafter"/>
</dbReference>
<feature type="compositionally biased region" description="Basic and acidic residues" evidence="11">
    <location>
        <begin position="30"/>
        <end position="53"/>
    </location>
</feature>
<reference evidence="13" key="1">
    <citation type="submission" date="2022-07" db="EMBL/GenBank/DDBJ databases">
        <title>Genome analysis of Parmales, a sister group of diatoms, reveals the evolutionary specialization of diatoms from phago-mixotrophs to photoautotrophs.</title>
        <authorList>
            <person name="Ban H."/>
            <person name="Sato S."/>
            <person name="Yoshikawa S."/>
            <person name="Kazumasa Y."/>
            <person name="Nakamura Y."/>
            <person name="Ichinomiya M."/>
            <person name="Saitoh K."/>
            <person name="Sato N."/>
            <person name="Blanc-Mathieu R."/>
            <person name="Endo H."/>
            <person name="Kuwata A."/>
            <person name="Ogata H."/>
        </authorList>
    </citation>
    <scope>NUCLEOTIDE SEQUENCE</scope>
</reference>
<dbReference type="Pfam" id="PF00225">
    <property type="entry name" value="Kinesin"/>
    <property type="match status" value="1"/>
</dbReference>
<evidence type="ECO:0000313" key="13">
    <source>
        <dbReference type="EMBL" id="GMI21815.1"/>
    </source>
</evidence>
<gene>
    <name evidence="13" type="ORF">TrRE_jg3792</name>
</gene>
<dbReference type="InterPro" id="IPR036961">
    <property type="entry name" value="Kinesin_motor_dom_sf"/>
</dbReference>
<dbReference type="OrthoDB" id="3176171at2759"/>
<feature type="region of interest" description="Disordered" evidence="11">
    <location>
        <begin position="278"/>
        <end position="299"/>
    </location>
</feature>
<evidence type="ECO:0000256" key="1">
    <source>
        <dbReference type="ARBA" id="ARBA00004245"/>
    </source>
</evidence>
<organism evidence="13 14">
    <name type="scientific">Triparma retinervis</name>
    <dbReference type="NCBI Taxonomy" id="2557542"/>
    <lineage>
        <taxon>Eukaryota</taxon>
        <taxon>Sar</taxon>
        <taxon>Stramenopiles</taxon>
        <taxon>Ochrophyta</taxon>
        <taxon>Bolidophyceae</taxon>
        <taxon>Parmales</taxon>
        <taxon>Triparmaceae</taxon>
        <taxon>Triparma</taxon>
    </lineage>
</organism>
<dbReference type="GO" id="GO:0003777">
    <property type="term" value="F:microtubule motor activity"/>
    <property type="evidence" value="ECO:0007669"/>
    <property type="project" value="InterPro"/>
</dbReference>
<comment type="caution">
    <text evidence="13">The sequence shown here is derived from an EMBL/GenBank/DDBJ whole genome shotgun (WGS) entry which is preliminary data.</text>
</comment>
<dbReference type="GO" id="GO:0005874">
    <property type="term" value="C:microtubule"/>
    <property type="evidence" value="ECO:0007669"/>
    <property type="project" value="UniProtKB-KW"/>
</dbReference>
<evidence type="ECO:0000256" key="9">
    <source>
        <dbReference type="PROSITE-ProRule" id="PRU00283"/>
    </source>
</evidence>
<keyword evidence="4 9" id="KW-0547">Nucleotide-binding</keyword>
<feature type="region of interest" description="Disordered" evidence="11">
    <location>
        <begin position="427"/>
        <end position="545"/>
    </location>
</feature>
<dbReference type="GO" id="GO:0008017">
    <property type="term" value="F:microtubule binding"/>
    <property type="evidence" value="ECO:0007669"/>
    <property type="project" value="InterPro"/>
</dbReference>
<dbReference type="GO" id="GO:0005524">
    <property type="term" value="F:ATP binding"/>
    <property type="evidence" value="ECO:0007669"/>
    <property type="project" value="UniProtKB-UniRule"/>
</dbReference>
<dbReference type="PANTHER" id="PTHR47971:SF8">
    <property type="entry name" value="KINESIN-LIKE PROTEIN"/>
    <property type="match status" value="1"/>
</dbReference>
<evidence type="ECO:0000256" key="5">
    <source>
        <dbReference type="ARBA" id="ARBA00022840"/>
    </source>
</evidence>
<dbReference type="PROSITE" id="PS00411">
    <property type="entry name" value="KINESIN_MOTOR_1"/>
    <property type="match status" value="1"/>
</dbReference>
<feature type="compositionally biased region" description="Basic and acidic residues" evidence="11">
    <location>
        <begin position="501"/>
        <end position="518"/>
    </location>
</feature>
<evidence type="ECO:0000259" key="12">
    <source>
        <dbReference type="PROSITE" id="PS50067"/>
    </source>
</evidence>
<dbReference type="EMBL" id="BRXZ01008121">
    <property type="protein sequence ID" value="GMI21815.1"/>
    <property type="molecule type" value="Genomic_DNA"/>
</dbReference>
<keyword evidence="2" id="KW-0963">Cytoplasm</keyword>
<evidence type="ECO:0000256" key="3">
    <source>
        <dbReference type="ARBA" id="ARBA00022701"/>
    </source>
</evidence>
<dbReference type="SMART" id="SM00129">
    <property type="entry name" value="KISc"/>
    <property type="match status" value="1"/>
</dbReference>
<feature type="region of interest" description="Disordered" evidence="11">
    <location>
        <begin position="1"/>
        <end position="63"/>
    </location>
</feature>
<dbReference type="InterPro" id="IPR027417">
    <property type="entry name" value="P-loop_NTPase"/>
</dbReference>
<keyword evidence="6 9" id="KW-0505">Motor protein</keyword>
<evidence type="ECO:0000256" key="8">
    <source>
        <dbReference type="ARBA" id="ARBA00061030"/>
    </source>
</evidence>
<evidence type="ECO:0000256" key="11">
    <source>
        <dbReference type="SAM" id="MobiDB-lite"/>
    </source>
</evidence>
<feature type="domain" description="Kinesin motor" evidence="12">
    <location>
        <begin position="93"/>
        <end position="425"/>
    </location>
</feature>
<evidence type="ECO:0000256" key="10">
    <source>
        <dbReference type="RuleBase" id="RU000394"/>
    </source>
</evidence>
<dbReference type="InterPro" id="IPR001752">
    <property type="entry name" value="Kinesin_motor_dom"/>
</dbReference>
<keyword evidence="14" id="KW-1185">Reference proteome</keyword>
<evidence type="ECO:0000256" key="7">
    <source>
        <dbReference type="ARBA" id="ARBA00023212"/>
    </source>
</evidence>
<protein>
    <recommendedName>
        <fullName evidence="10">Kinesin-like protein</fullName>
    </recommendedName>
</protein>
<dbReference type="PRINTS" id="PR00380">
    <property type="entry name" value="KINESINHEAVY"/>
</dbReference>
<evidence type="ECO:0000313" key="14">
    <source>
        <dbReference type="Proteomes" id="UP001165082"/>
    </source>
</evidence>
<evidence type="ECO:0000256" key="4">
    <source>
        <dbReference type="ARBA" id="ARBA00022741"/>
    </source>
</evidence>
<dbReference type="PANTHER" id="PTHR47971">
    <property type="entry name" value="KINESIN-RELATED PROTEIN 6"/>
    <property type="match status" value="1"/>
</dbReference>
<dbReference type="FunFam" id="3.40.850.10:FF:000012">
    <property type="entry name" value="Kinesin-like protein"/>
    <property type="match status" value="1"/>
</dbReference>
<sequence length="649" mass="71519">QQERRVSSSPTPAAEGGRRGRSWSPGQGGEGRRLQRDRTPSPAGGREEEERRGSMGGNEVEEEWRDLIEDAREGYTGWVEEPSANPRDLEDMRIRVSVRKRPLSLKERSKGEVDVLQVAAGKGRVIVHQPKTRVDLEKVVESGVFEFDNGFGEDCGNRRVYKEAVKNLVGRVWGGCRGSVFAYGQTGSGKTFTMMGEGEEEGVTILAAEELLDERRRRGREDLDIHVSLFEIYGGKLFDLLSERKVVKCLEDGKGRVCFLGLTEHKVSDLSDVRRLISEGGEGRSTGSTSKNDESSRSHAVLQFSIRKQKKRRERAGEEFGRLSFIDLAGSERGKDTDKSDKQTRLEGAEINTSLLALKEVIRSLAVGSGTQHIPFRGSKLTQVLKDSFVGEDNCSVMIACVGPGGGDVEHTLNTLRYADRVKERGVDTDGAEGTNHPNQQQEQQQQIRGVNTKNLDGRPGTAPSSRGGGGGTANQGRRSLDAGVGGLGRRSIDGGGRLSEALERRDREEMKGKRRESLAGGGGQAAKENNSRVAGGGADRVANKVRERMRRRSMGMAGGRERAEKEAMKLVNDKTKPNIRGGGGKEGRQLMKQKGRELIECHRSGMTKLLAMVKVEMKMVNQADQNRDFLEEYLNCLEELVERKREVV</sequence>
<feature type="binding site" evidence="9">
    <location>
        <begin position="184"/>
        <end position="191"/>
    </location>
    <ligand>
        <name>ATP</name>
        <dbReference type="ChEBI" id="CHEBI:30616"/>
    </ligand>
</feature>
<dbReference type="Proteomes" id="UP001165082">
    <property type="component" value="Unassembled WGS sequence"/>
</dbReference>